<evidence type="ECO:0000313" key="5">
    <source>
        <dbReference type="Proteomes" id="UP001210231"/>
    </source>
</evidence>
<evidence type="ECO:0000256" key="1">
    <source>
        <dbReference type="ARBA" id="ARBA00022553"/>
    </source>
</evidence>
<dbReference type="Gene3D" id="3.30.565.10">
    <property type="entry name" value="Histidine kinase-like ATPase, C-terminal domain"/>
    <property type="match status" value="1"/>
</dbReference>
<evidence type="ECO:0000256" key="2">
    <source>
        <dbReference type="SAM" id="Phobius"/>
    </source>
</evidence>
<keyword evidence="4" id="KW-0418">Kinase</keyword>
<dbReference type="Gene3D" id="2.130.10.10">
    <property type="entry name" value="YVTN repeat-like/Quinoprotein amine dehydrogenase"/>
    <property type="match status" value="1"/>
</dbReference>
<dbReference type="Gene3D" id="2.60.40.10">
    <property type="entry name" value="Immunoglobulins"/>
    <property type="match status" value="1"/>
</dbReference>
<keyword evidence="2" id="KW-0812">Transmembrane</keyword>
<dbReference type="RefSeq" id="WP_407031870.1">
    <property type="nucleotide sequence ID" value="NZ_JAQGEF010000014.1"/>
</dbReference>
<dbReference type="InterPro" id="IPR015943">
    <property type="entry name" value="WD40/YVTN_repeat-like_dom_sf"/>
</dbReference>
<dbReference type="PROSITE" id="PS50109">
    <property type="entry name" value="HIS_KIN"/>
    <property type="match status" value="1"/>
</dbReference>
<keyword evidence="2" id="KW-0472">Membrane</keyword>
<sequence length="593" mass="68646">MTLKNGYAEIKDDQLIKTIEFPGVSDAISMQEIRNDTFYILSQSGLLWYDQQRNKVFKKILDSTEIRYVYQDRDSNIWVTTYGRGFYLYRNNKLIRFPDGPRTALKAAHSIFDNKKGNFIINTNDGLFAVKVVDLLNYAEGTVPDVFYYLFDKFDGLITNEFNGGAVPSYIFRNDSSLSYPLVNGLAYFKPYTWLPYYSRAKIFIASILINNTEYKGDYNEIHLKYNRNTQIKIKATTPYYGNPENIRLVYFINDSKNSYTISQDGNIILNSLSPGNYKISIQKQGYNEFAQENTGLIMRLAIAPPFYQTWFFTMLLALLFIYAAIYLARRRFNKLKEQSELLEKIVEQRTIDLTNSIKRLESSERALEKNNNLRDNIITMILHDIRSPLRFLTTISNYLYKSYDHTPKKIFLKKLLDLKVNTFSILNYSESFFTWASSLRDGFKISKKHFRLSDLFSEIKDLYIDVIRSHNNHLLIEDADFDIYTDYNILSLVIRNLIDNANKNTKGGTLSIKAFLVENKLTIQIMDTGKGLSAKETAIFNNVINQKFSTGFGSVLILSVLPSIKGKLHVKSEIGHGTIFTIQILLEDFPLR</sequence>
<protein>
    <submittedName>
        <fullName evidence="4">HAMP domain-containing sensor histidine kinase</fullName>
    </submittedName>
</protein>
<name>A0ABT4UL19_9BACT</name>
<dbReference type="CDD" id="cd00075">
    <property type="entry name" value="HATPase"/>
    <property type="match status" value="1"/>
</dbReference>
<feature type="transmembrane region" description="Helical" evidence="2">
    <location>
        <begin position="308"/>
        <end position="329"/>
    </location>
</feature>
<keyword evidence="2" id="KW-1133">Transmembrane helix</keyword>
<dbReference type="GO" id="GO:0016301">
    <property type="term" value="F:kinase activity"/>
    <property type="evidence" value="ECO:0007669"/>
    <property type="project" value="UniProtKB-KW"/>
</dbReference>
<comment type="caution">
    <text evidence="4">The sequence shown here is derived from an EMBL/GenBank/DDBJ whole genome shotgun (WGS) entry which is preliminary data.</text>
</comment>
<gene>
    <name evidence="4" type="ORF">O3P16_12050</name>
</gene>
<feature type="domain" description="Histidine kinase" evidence="3">
    <location>
        <begin position="381"/>
        <end position="589"/>
    </location>
</feature>
<dbReference type="InterPro" id="IPR036890">
    <property type="entry name" value="HATPase_C_sf"/>
</dbReference>
<dbReference type="InterPro" id="IPR005467">
    <property type="entry name" value="His_kinase_dom"/>
</dbReference>
<evidence type="ECO:0000313" key="4">
    <source>
        <dbReference type="EMBL" id="MDA3615543.1"/>
    </source>
</evidence>
<dbReference type="SUPFAM" id="SSF55874">
    <property type="entry name" value="ATPase domain of HSP90 chaperone/DNA topoisomerase II/histidine kinase"/>
    <property type="match status" value="1"/>
</dbReference>
<accession>A0ABT4UL19</accession>
<organism evidence="4 5">
    <name type="scientific">Polluticaenibacter yanchengensis</name>
    <dbReference type="NCBI Taxonomy" id="3014562"/>
    <lineage>
        <taxon>Bacteria</taxon>
        <taxon>Pseudomonadati</taxon>
        <taxon>Bacteroidota</taxon>
        <taxon>Chitinophagia</taxon>
        <taxon>Chitinophagales</taxon>
        <taxon>Chitinophagaceae</taxon>
        <taxon>Polluticaenibacter</taxon>
    </lineage>
</organism>
<dbReference type="PANTHER" id="PTHR43547:SF2">
    <property type="entry name" value="HYBRID SIGNAL TRANSDUCTION HISTIDINE KINASE C"/>
    <property type="match status" value="1"/>
</dbReference>
<evidence type="ECO:0000259" key="3">
    <source>
        <dbReference type="PROSITE" id="PS50109"/>
    </source>
</evidence>
<dbReference type="Proteomes" id="UP001210231">
    <property type="component" value="Unassembled WGS sequence"/>
</dbReference>
<dbReference type="InterPro" id="IPR003594">
    <property type="entry name" value="HATPase_dom"/>
</dbReference>
<dbReference type="SMART" id="SM00387">
    <property type="entry name" value="HATPase_c"/>
    <property type="match status" value="1"/>
</dbReference>
<keyword evidence="4" id="KW-0808">Transferase</keyword>
<dbReference type="Gene3D" id="1.10.287.130">
    <property type="match status" value="1"/>
</dbReference>
<dbReference type="InterPro" id="IPR013783">
    <property type="entry name" value="Ig-like_fold"/>
</dbReference>
<keyword evidence="1" id="KW-0597">Phosphoprotein</keyword>
<dbReference type="EMBL" id="JAQGEF010000014">
    <property type="protein sequence ID" value="MDA3615543.1"/>
    <property type="molecule type" value="Genomic_DNA"/>
</dbReference>
<reference evidence="4 5" key="1">
    <citation type="submission" date="2022-12" db="EMBL/GenBank/DDBJ databases">
        <title>Chitinophagaceae gen. sp. nov., a new member of the family Chitinophagaceae, isolated from soil in a chemical factory.</title>
        <authorList>
            <person name="Ke Z."/>
        </authorList>
    </citation>
    <scope>NUCLEOTIDE SEQUENCE [LARGE SCALE GENOMIC DNA]</scope>
    <source>
        <strain evidence="4 5">LY-5</strain>
    </source>
</reference>
<proteinExistence type="predicted"/>
<dbReference type="Pfam" id="PF02518">
    <property type="entry name" value="HATPase_c"/>
    <property type="match status" value="1"/>
</dbReference>
<keyword evidence="5" id="KW-1185">Reference proteome</keyword>
<dbReference type="PANTHER" id="PTHR43547">
    <property type="entry name" value="TWO-COMPONENT HISTIDINE KINASE"/>
    <property type="match status" value="1"/>
</dbReference>